<proteinExistence type="predicted"/>
<evidence type="ECO:0000313" key="7">
    <source>
        <dbReference type="Proteomes" id="UP001157017"/>
    </source>
</evidence>
<protein>
    <recommendedName>
        <fullName evidence="5">Dehydrogenase E1 component domain-containing protein</fullName>
    </recommendedName>
</protein>
<keyword evidence="2" id="KW-0560">Oxidoreductase</keyword>
<reference evidence="7" key="1">
    <citation type="journal article" date="2019" name="Int. J. Syst. Evol. Microbiol.">
        <title>The Global Catalogue of Microorganisms (GCM) 10K type strain sequencing project: providing services to taxonomists for standard genome sequencing and annotation.</title>
        <authorList>
            <consortium name="The Broad Institute Genomics Platform"/>
            <consortium name="The Broad Institute Genome Sequencing Center for Infectious Disease"/>
            <person name="Wu L."/>
            <person name="Ma J."/>
        </authorList>
    </citation>
    <scope>NUCLEOTIDE SEQUENCE [LARGE SCALE GENOMIC DNA]</scope>
    <source>
        <strain evidence="7">NBRC 108730</strain>
    </source>
</reference>
<evidence type="ECO:0000256" key="3">
    <source>
        <dbReference type="ARBA" id="ARBA00023052"/>
    </source>
</evidence>
<comment type="caution">
    <text evidence="6">The sequence shown here is derived from an EMBL/GenBank/DDBJ whole genome shotgun (WGS) entry which is preliminary data.</text>
</comment>
<dbReference type="Proteomes" id="UP001157017">
    <property type="component" value="Unassembled WGS sequence"/>
</dbReference>
<evidence type="ECO:0000259" key="5">
    <source>
        <dbReference type="Pfam" id="PF00676"/>
    </source>
</evidence>
<dbReference type="PANTHER" id="PTHR11516">
    <property type="entry name" value="PYRUVATE DEHYDROGENASE E1 COMPONENT, ALPHA SUBUNIT BACTERIAL AND ORGANELLAR"/>
    <property type="match status" value="1"/>
</dbReference>
<accession>A0ABQ6JIE7</accession>
<evidence type="ECO:0000256" key="4">
    <source>
        <dbReference type="SAM" id="MobiDB-lite"/>
    </source>
</evidence>
<comment type="cofactor">
    <cofactor evidence="1">
        <name>thiamine diphosphate</name>
        <dbReference type="ChEBI" id="CHEBI:58937"/>
    </cofactor>
</comment>
<name>A0ABQ6JIE7_9ACTN</name>
<keyword evidence="3" id="KW-0786">Thiamine pyrophosphate</keyword>
<dbReference type="SUPFAM" id="SSF52518">
    <property type="entry name" value="Thiamin diphosphate-binding fold (THDP-binding)"/>
    <property type="match status" value="1"/>
</dbReference>
<dbReference type="InterPro" id="IPR001017">
    <property type="entry name" value="DH_E1"/>
</dbReference>
<evidence type="ECO:0000256" key="2">
    <source>
        <dbReference type="ARBA" id="ARBA00023002"/>
    </source>
</evidence>
<dbReference type="EMBL" id="BSUZ01000001">
    <property type="protein sequence ID" value="GMA87005.1"/>
    <property type="molecule type" value="Genomic_DNA"/>
</dbReference>
<organism evidence="6 7">
    <name type="scientific">Angustibacter aerolatus</name>
    <dbReference type="NCBI Taxonomy" id="1162965"/>
    <lineage>
        <taxon>Bacteria</taxon>
        <taxon>Bacillati</taxon>
        <taxon>Actinomycetota</taxon>
        <taxon>Actinomycetes</taxon>
        <taxon>Kineosporiales</taxon>
        <taxon>Kineosporiaceae</taxon>
    </lineage>
</organism>
<dbReference type="PANTHER" id="PTHR11516:SF60">
    <property type="entry name" value="PYRUVATE DEHYDROGENASE E1 COMPONENT SUBUNIT ALPHA"/>
    <property type="match status" value="1"/>
</dbReference>
<dbReference type="InterPro" id="IPR029061">
    <property type="entry name" value="THDP-binding"/>
</dbReference>
<feature type="domain" description="Dehydrogenase E1 component" evidence="5">
    <location>
        <begin position="1"/>
        <end position="96"/>
    </location>
</feature>
<evidence type="ECO:0000256" key="1">
    <source>
        <dbReference type="ARBA" id="ARBA00001964"/>
    </source>
</evidence>
<dbReference type="InterPro" id="IPR050642">
    <property type="entry name" value="PDH_E1_Alpha_Subunit"/>
</dbReference>
<feature type="region of interest" description="Disordered" evidence="4">
    <location>
        <begin position="178"/>
        <end position="230"/>
    </location>
</feature>
<feature type="compositionally biased region" description="Basic residues" evidence="4">
    <location>
        <begin position="211"/>
        <end position="221"/>
    </location>
</feature>
<dbReference type="Gene3D" id="3.40.50.970">
    <property type="match status" value="1"/>
</dbReference>
<evidence type="ECO:0000313" key="6">
    <source>
        <dbReference type="EMBL" id="GMA87005.1"/>
    </source>
</evidence>
<dbReference type="Pfam" id="PF00676">
    <property type="entry name" value="E1_dh"/>
    <property type="match status" value="1"/>
</dbReference>
<keyword evidence="7" id="KW-1185">Reference proteome</keyword>
<sequence>MDPLATYLAMQRAVQHMRSGAGPAVVEAVTYRFFHQNGAFPGSAFGYRSKEEERLWRDRDPLLQTAGHVVRRGLLTQEQVDAARDRARDLVREAADALLEPVEGGKPGQRRIKPSEWPDPAFADVGVRGDTSEPGGAAVRRPRLVHRRAWPSASLVDVVAEVMGRRMETDDRVVVMGEDVHKPERRHQRRHPRSARPVPRPGARHADQRERLRRARRRHGDRRSLPAGRRVHVRRLHVGRRRPACSTRWRRPGTCSVVTVRCRSCCAARSPWGRGTARSTRWTRQAC</sequence>
<gene>
    <name evidence="6" type="ORF">GCM10025868_22550</name>
</gene>
<feature type="compositionally biased region" description="Basic residues" evidence="4">
    <location>
        <begin position="183"/>
        <end position="194"/>
    </location>
</feature>